<gene>
    <name evidence="6" type="ORF">BYL167_LOCUS31216</name>
    <name evidence="7" type="ORF">GIL414_LOCUS41197</name>
</gene>
<dbReference type="GO" id="GO:0016020">
    <property type="term" value="C:membrane"/>
    <property type="evidence" value="ECO:0007669"/>
    <property type="project" value="TreeGrafter"/>
</dbReference>
<dbReference type="SUPFAM" id="SSF51445">
    <property type="entry name" value="(Trans)glycosidases"/>
    <property type="match status" value="1"/>
</dbReference>
<dbReference type="GO" id="GO:0030203">
    <property type="term" value="P:glycosaminoglycan metabolic process"/>
    <property type="evidence" value="ECO:0007669"/>
    <property type="project" value="TreeGrafter"/>
</dbReference>
<evidence type="ECO:0000313" key="6">
    <source>
        <dbReference type="EMBL" id="CAF4392805.1"/>
    </source>
</evidence>
<dbReference type="EC" id="3.2.1.52" evidence="3"/>
<feature type="non-terminal residue" evidence="7">
    <location>
        <position position="64"/>
    </location>
</feature>
<keyword evidence="4" id="KW-0378">Hydrolase</keyword>
<reference evidence="7" key="1">
    <citation type="submission" date="2021-02" db="EMBL/GenBank/DDBJ databases">
        <authorList>
            <person name="Nowell W R."/>
        </authorList>
    </citation>
    <scope>NUCLEOTIDE SEQUENCE</scope>
</reference>
<dbReference type="InterPro" id="IPR017853">
    <property type="entry name" value="GH"/>
</dbReference>
<dbReference type="GO" id="GO:0005975">
    <property type="term" value="P:carbohydrate metabolic process"/>
    <property type="evidence" value="ECO:0007669"/>
    <property type="project" value="InterPro"/>
</dbReference>
<comment type="catalytic activity">
    <reaction evidence="1">
        <text>Hydrolysis of terminal non-reducing N-acetyl-D-hexosamine residues in N-acetyl-beta-D-hexosaminides.</text>
        <dbReference type="EC" id="3.2.1.52"/>
    </reaction>
</comment>
<comment type="caution">
    <text evidence="7">The sequence shown here is derived from an EMBL/GenBank/DDBJ whole genome shotgun (WGS) entry which is preliminary data.</text>
</comment>
<dbReference type="Proteomes" id="UP000681720">
    <property type="component" value="Unassembled WGS sequence"/>
</dbReference>
<organism evidence="7 8">
    <name type="scientific">Rotaria magnacalcarata</name>
    <dbReference type="NCBI Taxonomy" id="392030"/>
    <lineage>
        <taxon>Eukaryota</taxon>
        <taxon>Metazoa</taxon>
        <taxon>Spiralia</taxon>
        <taxon>Gnathifera</taxon>
        <taxon>Rotifera</taxon>
        <taxon>Eurotatoria</taxon>
        <taxon>Bdelloidea</taxon>
        <taxon>Philodinida</taxon>
        <taxon>Philodinidae</taxon>
        <taxon>Rotaria</taxon>
    </lineage>
</organism>
<dbReference type="PANTHER" id="PTHR22600">
    <property type="entry name" value="BETA-HEXOSAMINIDASE"/>
    <property type="match status" value="1"/>
</dbReference>
<dbReference type="InterPro" id="IPR025705">
    <property type="entry name" value="Beta_hexosaminidase_sua/sub"/>
</dbReference>
<dbReference type="GO" id="GO:0004563">
    <property type="term" value="F:beta-N-acetylhexosaminidase activity"/>
    <property type="evidence" value="ECO:0007669"/>
    <property type="project" value="UniProtKB-EC"/>
</dbReference>
<dbReference type="Proteomes" id="UP000681967">
    <property type="component" value="Unassembled WGS sequence"/>
</dbReference>
<evidence type="ECO:0000313" key="7">
    <source>
        <dbReference type="EMBL" id="CAF4654285.1"/>
    </source>
</evidence>
<evidence type="ECO:0000256" key="3">
    <source>
        <dbReference type="ARBA" id="ARBA00012663"/>
    </source>
</evidence>
<dbReference type="AlphaFoldDB" id="A0A8S2ZT94"/>
<feature type="non-terminal residue" evidence="7">
    <location>
        <position position="1"/>
    </location>
</feature>
<name>A0A8S2ZT94_9BILA</name>
<accession>A0A8S2ZT94</accession>
<protein>
    <recommendedName>
        <fullName evidence="3">beta-N-acetylhexosaminidase</fullName>
        <ecNumber evidence="3">3.2.1.52</ecNumber>
    </recommendedName>
</protein>
<evidence type="ECO:0000256" key="2">
    <source>
        <dbReference type="ARBA" id="ARBA00006285"/>
    </source>
</evidence>
<dbReference type="Pfam" id="PF00728">
    <property type="entry name" value="Glyco_hydro_20"/>
    <property type="match status" value="1"/>
</dbReference>
<evidence type="ECO:0000256" key="1">
    <source>
        <dbReference type="ARBA" id="ARBA00001231"/>
    </source>
</evidence>
<dbReference type="Gene3D" id="3.20.20.80">
    <property type="entry name" value="Glycosidases"/>
    <property type="match status" value="1"/>
</dbReference>
<dbReference type="InterPro" id="IPR015883">
    <property type="entry name" value="Glyco_hydro_20_cat"/>
</dbReference>
<comment type="similarity">
    <text evidence="2">Belongs to the glycosyl hydrolase 20 family.</text>
</comment>
<dbReference type="GO" id="GO:0006689">
    <property type="term" value="P:ganglioside catabolic process"/>
    <property type="evidence" value="ECO:0007669"/>
    <property type="project" value="TreeGrafter"/>
</dbReference>
<dbReference type="EMBL" id="CAJOBJ010116130">
    <property type="protein sequence ID" value="CAF4654285.1"/>
    <property type="molecule type" value="Genomic_DNA"/>
</dbReference>
<evidence type="ECO:0000259" key="5">
    <source>
        <dbReference type="Pfam" id="PF00728"/>
    </source>
</evidence>
<dbReference type="PANTHER" id="PTHR22600:SF21">
    <property type="entry name" value="BETA-HEXOSAMINIDASE A"/>
    <property type="match status" value="1"/>
</dbReference>
<proteinExistence type="inferred from homology"/>
<dbReference type="GO" id="GO:0005764">
    <property type="term" value="C:lysosome"/>
    <property type="evidence" value="ECO:0007669"/>
    <property type="project" value="TreeGrafter"/>
</dbReference>
<evidence type="ECO:0000313" key="8">
    <source>
        <dbReference type="Proteomes" id="UP000681720"/>
    </source>
</evidence>
<feature type="domain" description="Glycoside hydrolase family 20 catalytic" evidence="5">
    <location>
        <begin position="1"/>
        <end position="64"/>
    </location>
</feature>
<dbReference type="EMBL" id="CAJOBH010054098">
    <property type="protein sequence ID" value="CAF4392805.1"/>
    <property type="molecule type" value="Genomic_DNA"/>
</dbReference>
<sequence>DDQSFPYDSITYPELSGKGAFDRNHIYSQADIAELLEFARQRGIRVFIEFDSPAHSRSWGRAYD</sequence>
<evidence type="ECO:0000256" key="4">
    <source>
        <dbReference type="ARBA" id="ARBA00022801"/>
    </source>
</evidence>